<dbReference type="Proteomes" id="UP001162060">
    <property type="component" value="Unassembled WGS sequence"/>
</dbReference>
<protein>
    <recommendedName>
        <fullName evidence="5">Pep3/Vps18 beta-propeller domain-containing protein</fullName>
    </recommendedName>
</protein>
<proteinExistence type="predicted"/>
<dbReference type="PANTHER" id="PTHR23323">
    <property type="entry name" value="VACUOLAR PROTEIN SORTING-ASSOCIATED PROTEIN"/>
    <property type="match status" value="1"/>
</dbReference>
<keyword evidence="3" id="KW-0862">Zinc</keyword>
<name>A0AAV1T3S1_9STRA</name>
<feature type="domain" description="Pep3/Vps18 beta-propeller" evidence="5">
    <location>
        <begin position="79"/>
        <end position="326"/>
    </location>
</feature>
<comment type="caution">
    <text evidence="6">The sequence shown here is derived from an EMBL/GenBank/DDBJ whole genome shotgun (WGS) entry which is preliminary data.</text>
</comment>
<feature type="region of interest" description="Disordered" evidence="4">
    <location>
        <begin position="45"/>
        <end position="73"/>
    </location>
</feature>
<dbReference type="InterPro" id="IPR007810">
    <property type="entry name" value="Pep3/Vps18_beta-prop"/>
</dbReference>
<feature type="compositionally biased region" description="Acidic residues" evidence="4">
    <location>
        <begin position="58"/>
        <end position="68"/>
    </location>
</feature>
<evidence type="ECO:0000313" key="7">
    <source>
        <dbReference type="Proteomes" id="UP001162060"/>
    </source>
</evidence>
<gene>
    <name evidence="6" type="ORF">PM001_LOCUS2259</name>
</gene>
<evidence type="ECO:0000256" key="3">
    <source>
        <dbReference type="ARBA" id="ARBA00022833"/>
    </source>
</evidence>
<organism evidence="6 7">
    <name type="scientific">Peronospora matthiolae</name>
    <dbReference type="NCBI Taxonomy" id="2874970"/>
    <lineage>
        <taxon>Eukaryota</taxon>
        <taxon>Sar</taxon>
        <taxon>Stramenopiles</taxon>
        <taxon>Oomycota</taxon>
        <taxon>Peronosporomycetes</taxon>
        <taxon>Peronosporales</taxon>
        <taxon>Peronosporaceae</taxon>
        <taxon>Peronospora</taxon>
    </lineage>
</organism>
<dbReference type="GO" id="GO:0007032">
    <property type="term" value="P:endosome organization"/>
    <property type="evidence" value="ECO:0007669"/>
    <property type="project" value="TreeGrafter"/>
</dbReference>
<dbReference type="GO" id="GO:0030897">
    <property type="term" value="C:HOPS complex"/>
    <property type="evidence" value="ECO:0007669"/>
    <property type="project" value="TreeGrafter"/>
</dbReference>
<keyword evidence="2" id="KW-0863">Zinc-finger</keyword>
<dbReference type="GO" id="GO:0007033">
    <property type="term" value="P:vacuole organization"/>
    <property type="evidence" value="ECO:0007669"/>
    <property type="project" value="TreeGrafter"/>
</dbReference>
<dbReference type="AlphaFoldDB" id="A0AAV1T3S1"/>
<evidence type="ECO:0000256" key="1">
    <source>
        <dbReference type="ARBA" id="ARBA00022723"/>
    </source>
</evidence>
<reference evidence="6" key="1">
    <citation type="submission" date="2024-01" db="EMBL/GenBank/DDBJ databases">
        <authorList>
            <person name="Webb A."/>
        </authorList>
    </citation>
    <scope>NUCLEOTIDE SEQUENCE</scope>
    <source>
        <strain evidence="6">Pm1</strain>
    </source>
</reference>
<keyword evidence="1" id="KW-0479">Metal-binding</keyword>
<dbReference type="GO" id="GO:0048284">
    <property type="term" value="P:organelle fusion"/>
    <property type="evidence" value="ECO:0007669"/>
    <property type="project" value="TreeGrafter"/>
</dbReference>
<dbReference type="Pfam" id="PF05131">
    <property type="entry name" value="Pep3_Vps18"/>
    <property type="match status" value="1"/>
</dbReference>
<dbReference type="PANTHER" id="PTHR23323:SF26">
    <property type="entry name" value="VACUOLAR PROTEIN SORTING-ASSOCIATED PROTEIN 18 HOMOLOG"/>
    <property type="match status" value="1"/>
</dbReference>
<dbReference type="EMBL" id="CAKLBY020000024">
    <property type="protein sequence ID" value="CAK7901382.1"/>
    <property type="molecule type" value="Genomic_DNA"/>
</dbReference>
<evidence type="ECO:0000256" key="2">
    <source>
        <dbReference type="ARBA" id="ARBA00022771"/>
    </source>
</evidence>
<sequence length="344" mass="37156">MSADLFADWKKEEASVPDVRSGAGGSGGGAYDGALYAAGAVTIDGNPAGGRSSSNNNDDFDFETVGDDDASRLTKPEKPLFELREHGLKISRRKGFTLSCMGVGNGVLAMGSQEGVLLRCTTEATDSNGTIEEIMIEPRVAMSSVFIDPTGAHVLVSMENGSNFYLHTGSTRPKKLLKTQGMQFTSVAWDRQSGSPEASEPILIGTTSGAVFEAAFDGGKEKAVTKVFQIANQGAIAGIAFEHWHLPSGEKRHYVMLTTSASGKRPTRVFQFMSGGRGGFEAMFQEYTSPDKLRFQEMPGDMTTAELRFYVKQSRERAKGFGVLTARECTMEISFSGCRARWKT</sequence>
<evidence type="ECO:0000259" key="5">
    <source>
        <dbReference type="Pfam" id="PF05131"/>
    </source>
</evidence>
<evidence type="ECO:0000256" key="4">
    <source>
        <dbReference type="SAM" id="MobiDB-lite"/>
    </source>
</evidence>
<dbReference type="GO" id="GO:0008270">
    <property type="term" value="F:zinc ion binding"/>
    <property type="evidence" value="ECO:0007669"/>
    <property type="project" value="UniProtKB-KW"/>
</dbReference>
<dbReference type="GO" id="GO:0005768">
    <property type="term" value="C:endosome"/>
    <property type="evidence" value="ECO:0007669"/>
    <property type="project" value="TreeGrafter"/>
</dbReference>
<dbReference type="GO" id="GO:0030674">
    <property type="term" value="F:protein-macromolecule adaptor activity"/>
    <property type="evidence" value="ECO:0007669"/>
    <property type="project" value="TreeGrafter"/>
</dbReference>
<dbReference type="GO" id="GO:0006904">
    <property type="term" value="P:vesicle docking involved in exocytosis"/>
    <property type="evidence" value="ECO:0007669"/>
    <property type="project" value="TreeGrafter"/>
</dbReference>
<accession>A0AAV1T3S1</accession>
<evidence type="ECO:0000313" key="6">
    <source>
        <dbReference type="EMBL" id="CAK7901382.1"/>
    </source>
</evidence>